<dbReference type="SUPFAM" id="SSF55811">
    <property type="entry name" value="Nudix"/>
    <property type="match status" value="1"/>
</dbReference>
<dbReference type="Pfam" id="PF00293">
    <property type="entry name" value="NUDIX"/>
    <property type="match status" value="1"/>
</dbReference>
<dbReference type="PANTHER" id="PTHR21340">
    <property type="entry name" value="DIADENOSINE 5,5-P1,P4-TETRAPHOSPHATE PYROPHOSPHOHYDROLASE MUTT"/>
    <property type="match status" value="1"/>
</dbReference>
<dbReference type="PROSITE" id="PS51462">
    <property type="entry name" value="NUDIX"/>
    <property type="match status" value="1"/>
</dbReference>
<name>A0A9W6C0K1_9CHLO</name>
<keyword evidence="4" id="KW-1185">Reference proteome</keyword>
<evidence type="ECO:0000256" key="1">
    <source>
        <dbReference type="ARBA" id="ARBA00022801"/>
    </source>
</evidence>
<keyword evidence="1" id="KW-0378">Hydrolase</keyword>
<evidence type="ECO:0000313" key="4">
    <source>
        <dbReference type="Proteomes" id="UP001165080"/>
    </source>
</evidence>
<dbReference type="InterPro" id="IPR051325">
    <property type="entry name" value="Nudix_hydrolase_domain"/>
</dbReference>
<dbReference type="PANTHER" id="PTHR21340:SF0">
    <property type="entry name" value="BIS(5'-NUCLEOSYL)-TETRAPHOSPHATASE [ASYMMETRICAL]"/>
    <property type="match status" value="1"/>
</dbReference>
<dbReference type="GO" id="GO:0006167">
    <property type="term" value="P:AMP biosynthetic process"/>
    <property type="evidence" value="ECO:0007669"/>
    <property type="project" value="TreeGrafter"/>
</dbReference>
<evidence type="ECO:0000259" key="2">
    <source>
        <dbReference type="PROSITE" id="PS51462"/>
    </source>
</evidence>
<dbReference type="Proteomes" id="UP001165080">
    <property type="component" value="Unassembled WGS sequence"/>
</dbReference>
<sequence length="391" mass="42632">MGNESGKDVTSTVLVSNRTIVLHGVRGDDSLHQLACKYSASFQLDHLPYPAEGQQILKAVTKRTQDGAIDHSHVVAVFLDATPSGAEAPADAADSASGRLEHMLRLAREIRESCRHAFILLWHPAATEDASMRIAAFDSGVNMVSCYPDHAEELLRKLASIGSPERGRSPAAGRCSCAWCGQTGLTPDELWLHQPLYHIYDANRSGACSVCGQAVANLAVHIHEEHHPGGPWREERRGVGAAVVVHRRRDNKFLMVQEFAGQGYWVPGGATDAGETVRESAVRECLEEAGVKVQLQGLAEVDFLVCPKTQRPLWRLSVFYASLADEEAPPKTVPCFESAGACWVGPDELDAVPLRSSRIPSLWFPHFASGGPCKPLALPPELRHLFKDVEF</sequence>
<proteinExistence type="predicted"/>
<dbReference type="GO" id="GO:0004081">
    <property type="term" value="F:bis(5'-nucleosyl)-tetraphosphatase (asymmetrical) activity"/>
    <property type="evidence" value="ECO:0007669"/>
    <property type="project" value="TreeGrafter"/>
</dbReference>
<dbReference type="Gene3D" id="3.90.79.10">
    <property type="entry name" value="Nucleoside Triphosphate Pyrophosphohydrolase"/>
    <property type="match status" value="1"/>
</dbReference>
<dbReference type="GO" id="GO:0006754">
    <property type="term" value="P:ATP biosynthetic process"/>
    <property type="evidence" value="ECO:0007669"/>
    <property type="project" value="TreeGrafter"/>
</dbReference>
<reference evidence="3 4" key="1">
    <citation type="journal article" date="2023" name="Commun. Biol.">
        <title>Reorganization of the ancestral sex-determining regions during the evolution of trioecy in Pleodorina starrii.</title>
        <authorList>
            <person name="Takahashi K."/>
            <person name="Suzuki S."/>
            <person name="Kawai-Toyooka H."/>
            <person name="Yamamoto K."/>
            <person name="Hamaji T."/>
            <person name="Ootsuki R."/>
            <person name="Yamaguchi H."/>
            <person name="Kawachi M."/>
            <person name="Higashiyama T."/>
            <person name="Nozaki H."/>
        </authorList>
    </citation>
    <scope>NUCLEOTIDE SEQUENCE [LARGE SCALE GENOMIC DNA]</scope>
    <source>
        <strain evidence="3 4">NIES-4479</strain>
    </source>
</reference>
<accession>A0A9W6C0K1</accession>
<feature type="domain" description="Nudix hydrolase" evidence="2">
    <location>
        <begin position="236"/>
        <end position="366"/>
    </location>
</feature>
<organism evidence="3 4">
    <name type="scientific">Pleodorina starrii</name>
    <dbReference type="NCBI Taxonomy" id="330485"/>
    <lineage>
        <taxon>Eukaryota</taxon>
        <taxon>Viridiplantae</taxon>
        <taxon>Chlorophyta</taxon>
        <taxon>core chlorophytes</taxon>
        <taxon>Chlorophyceae</taxon>
        <taxon>CS clade</taxon>
        <taxon>Chlamydomonadales</taxon>
        <taxon>Volvocaceae</taxon>
        <taxon>Pleodorina</taxon>
    </lineage>
</organism>
<gene>
    <name evidence="3" type="primary">PLESTBF000886</name>
    <name evidence="3" type="ORF">PLESTB_001737700</name>
</gene>
<dbReference type="CDD" id="cd02883">
    <property type="entry name" value="NUDIX_Hydrolase"/>
    <property type="match status" value="1"/>
</dbReference>
<dbReference type="InterPro" id="IPR015797">
    <property type="entry name" value="NUDIX_hydrolase-like_dom_sf"/>
</dbReference>
<comment type="caution">
    <text evidence="3">The sequence shown here is derived from an EMBL/GenBank/DDBJ whole genome shotgun (WGS) entry which is preliminary data.</text>
</comment>
<protein>
    <recommendedName>
        <fullName evidence="2">Nudix hydrolase domain-containing protein</fullName>
    </recommendedName>
</protein>
<evidence type="ECO:0000313" key="3">
    <source>
        <dbReference type="EMBL" id="GLC61267.1"/>
    </source>
</evidence>
<dbReference type="AlphaFoldDB" id="A0A9W6C0K1"/>
<dbReference type="InterPro" id="IPR000086">
    <property type="entry name" value="NUDIX_hydrolase_dom"/>
</dbReference>
<dbReference type="EMBL" id="BRXU01000044">
    <property type="protein sequence ID" value="GLC61267.1"/>
    <property type="molecule type" value="Genomic_DNA"/>
</dbReference>